<dbReference type="EMBL" id="LAZR01009584">
    <property type="protein sequence ID" value="KKM71742.1"/>
    <property type="molecule type" value="Genomic_DNA"/>
</dbReference>
<evidence type="ECO:0000313" key="1">
    <source>
        <dbReference type="EMBL" id="KKM71742.1"/>
    </source>
</evidence>
<comment type="caution">
    <text evidence="1">The sequence shown here is derived from an EMBL/GenBank/DDBJ whole genome shotgun (WGS) entry which is preliminary data.</text>
</comment>
<sequence length="62" mass="7356">MLSRKGFLHLMFGALLSFMFNWKKIRVKSMDNSAGVFPKTFPITFAERKPQHRIFLPSIKRR</sequence>
<name>A0A0F9MRA2_9ZZZZ</name>
<proteinExistence type="predicted"/>
<gene>
    <name evidence="1" type="ORF">LCGC14_1427540</name>
</gene>
<reference evidence="1" key="1">
    <citation type="journal article" date="2015" name="Nature">
        <title>Complex archaea that bridge the gap between prokaryotes and eukaryotes.</title>
        <authorList>
            <person name="Spang A."/>
            <person name="Saw J.H."/>
            <person name="Jorgensen S.L."/>
            <person name="Zaremba-Niedzwiedzka K."/>
            <person name="Martijn J."/>
            <person name="Lind A.E."/>
            <person name="van Eijk R."/>
            <person name="Schleper C."/>
            <person name="Guy L."/>
            <person name="Ettema T.J."/>
        </authorList>
    </citation>
    <scope>NUCLEOTIDE SEQUENCE</scope>
</reference>
<organism evidence="1">
    <name type="scientific">marine sediment metagenome</name>
    <dbReference type="NCBI Taxonomy" id="412755"/>
    <lineage>
        <taxon>unclassified sequences</taxon>
        <taxon>metagenomes</taxon>
        <taxon>ecological metagenomes</taxon>
    </lineage>
</organism>
<dbReference type="AlphaFoldDB" id="A0A0F9MRA2"/>
<protein>
    <submittedName>
        <fullName evidence="1">Uncharacterized protein</fullName>
    </submittedName>
</protein>
<accession>A0A0F9MRA2</accession>